<feature type="non-terminal residue" evidence="2">
    <location>
        <position position="84"/>
    </location>
</feature>
<sequence length="84" mass="8983">MPTLSTTSLTCGSFLRPQGPQADSPGRLTELTVSTAGWLGVATQPLDQPATFLLLRVYHRSAGVYLALPASLQPQFTHVTSSNR</sequence>
<feature type="region of interest" description="Disordered" evidence="1">
    <location>
        <begin position="1"/>
        <end position="27"/>
    </location>
</feature>
<evidence type="ECO:0000256" key="1">
    <source>
        <dbReference type="SAM" id="MobiDB-lite"/>
    </source>
</evidence>
<protein>
    <submittedName>
        <fullName evidence="2">Uncharacterized protein</fullName>
    </submittedName>
</protein>
<evidence type="ECO:0000313" key="2">
    <source>
        <dbReference type="EMBL" id="KAK1126909.1"/>
    </source>
</evidence>
<organism evidence="2 3">
    <name type="scientific">Melipona bicolor</name>
    <dbReference type="NCBI Taxonomy" id="60889"/>
    <lineage>
        <taxon>Eukaryota</taxon>
        <taxon>Metazoa</taxon>
        <taxon>Ecdysozoa</taxon>
        <taxon>Arthropoda</taxon>
        <taxon>Hexapoda</taxon>
        <taxon>Insecta</taxon>
        <taxon>Pterygota</taxon>
        <taxon>Neoptera</taxon>
        <taxon>Endopterygota</taxon>
        <taxon>Hymenoptera</taxon>
        <taxon>Apocrita</taxon>
        <taxon>Aculeata</taxon>
        <taxon>Apoidea</taxon>
        <taxon>Anthophila</taxon>
        <taxon>Apidae</taxon>
        <taxon>Melipona</taxon>
    </lineage>
</organism>
<feature type="compositionally biased region" description="Polar residues" evidence="1">
    <location>
        <begin position="1"/>
        <end position="11"/>
    </location>
</feature>
<dbReference type="Proteomes" id="UP001177670">
    <property type="component" value="Unassembled WGS sequence"/>
</dbReference>
<reference evidence="2" key="1">
    <citation type="submission" date="2021-10" db="EMBL/GenBank/DDBJ databases">
        <title>Melipona bicolor Genome sequencing and assembly.</title>
        <authorList>
            <person name="Araujo N.S."/>
            <person name="Arias M.C."/>
        </authorList>
    </citation>
    <scope>NUCLEOTIDE SEQUENCE</scope>
    <source>
        <strain evidence="2">USP_2M_L1-L4_2017</strain>
        <tissue evidence="2">Whole body</tissue>
    </source>
</reference>
<keyword evidence="3" id="KW-1185">Reference proteome</keyword>
<accession>A0AA40FX96</accession>
<gene>
    <name evidence="2" type="ORF">K0M31_004530</name>
</gene>
<proteinExistence type="predicted"/>
<name>A0AA40FX96_9HYME</name>
<comment type="caution">
    <text evidence="2">The sequence shown here is derived from an EMBL/GenBank/DDBJ whole genome shotgun (WGS) entry which is preliminary data.</text>
</comment>
<dbReference type="EMBL" id="JAHYIQ010000013">
    <property type="protein sequence ID" value="KAK1126909.1"/>
    <property type="molecule type" value="Genomic_DNA"/>
</dbReference>
<evidence type="ECO:0000313" key="3">
    <source>
        <dbReference type="Proteomes" id="UP001177670"/>
    </source>
</evidence>
<dbReference type="AlphaFoldDB" id="A0AA40FX96"/>